<evidence type="ECO:0000313" key="2">
    <source>
        <dbReference type="Proteomes" id="UP000233750"/>
    </source>
</evidence>
<proteinExistence type="predicted"/>
<gene>
    <name evidence="1" type="ORF">ATK30_0339</name>
</gene>
<name>A0A2N3X288_9PSEU</name>
<dbReference type="EMBL" id="PJMY01000001">
    <property type="protein sequence ID" value="PKW00244.1"/>
    <property type="molecule type" value="Genomic_DNA"/>
</dbReference>
<dbReference type="AlphaFoldDB" id="A0A2N3X288"/>
<dbReference type="RefSeq" id="WP_279629978.1">
    <property type="nucleotide sequence ID" value="NZ_PJMY01000001.1"/>
</dbReference>
<comment type="caution">
    <text evidence="1">The sequence shown here is derived from an EMBL/GenBank/DDBJ whole genome shotgun (WGS) entry which is preliminary data.</text>
</comment>
<dbReference type="Proteomes" id="UP000233750">
    <property type="component" value="Unassembled WGS sequence"/>
</dbReference>
<evidence type="ECO:0000313" key="1">
    <source>
        <dbReference type="EMBL" id="PKW00244.1"/>
    </source>
</evidence>
<sequence length="43" mass="4649">MSDFPEVDTSLDAEDVLAWIALERYALLTAERPSAAGPERNAG</sequence>
<accession>A0A2N3X288</accession>
<reference evidence="1 2" key="1">
    <citation type="submission" date="2017-12" db="EMBL/GenBank/DDBJ databases">
        <title>Sequencing the genomes of 1000 Actinobacteria strains.</title>
        <authorList>
            <person name="Klenk H.-P."/>
        </authorList>
    </citation>
    <scope>NUCLEOTIDE SEQUENCE [LARGE SCALE GENOMIC DNA]</scope>
    <source>
        <strain evidence="1 2">DSM 45165</strain>
    </source>
</reference>
<keyword evidence="2" id="KW-1185">Reference proteome</keyword>
<protein>
    <submittedName>
        <fullName evidence="1">Uncharacterized protein</fullName>
    </submittedName>
</protein>
<organism evidence="1 2">
    <name type="scientific">Amycolatopsis echigonensis</name>
    <dbReference type="NCBI Taxonomy" id="2576905"/>
    <lineage>
        <taxon>Bacteria</taxon>
        <taxon>Bacillati</taxon>
        <taxon>Actinomycetota</taxon>
        <taxon>Actinomycetes</taxon>
        <taxon>Pseudonocardiales</taxon>
        <taxon>Pseudonocardiaceae</taxon>
        <taxon>Amycolatopsis</taxon>
    </lineage>
</organism>